<evidence type="ECO:0000313" key="9">
    <source>
        <dbReference type="Proteomes" id="UP000076643"/>
    </source>
</evidence>
<dbReference type="RefSeq" id="WP_063357361.1">
    <property type="nucleotide sequence ID" value="NZ_AQHB01000035.1"/>
</dbReference>
<keyword evidence="3 6" id="KW-0862">Zinc</keyword>
<comment type="pathway">
    <text evidence="6">Amino-acid biosynthesis; L-methionine biosynthesis via salvage pathway; L-methionine from S-methyl-5-thio-alpha-D-ribose 1-phosphate: step 2/6.</text>
</comment>
<comment type="cofactor">
    <cofactor evidence="6">
        <name>Zn(2+)</name>
        <dbReference type="ChEBI" id="CHEBI:29105"/>
    </cofactor>
    <text evidence="6">Binds 1 zinc ion per subunit.</text>
</comment>
<dbReference type="GO" id="GO:0046570">
    <property type="term" value="F:methylthioribulose 1-phosphate dehydratase activity"/>
    <property type="evidence" value="ECO:0007669"/>
    <property type="project" value="UniProtKB-UniRule"/>
</dbReference>
<evidence type="ECO:0000256" key="1">
    <source>
        <dbReference type="ARBA" id="ARBA00022605"/>
    </source>
</evidence>
<dbReference type="SUPFAM" id="SSF53639">
    <property type="entry name" value="AraD/HMP-PK domain-like"/>
    <property type="match status" value="1"/>
</dbReference>
<dbReference type="Pfam" id="PF00596">
    <property type="entry name" value="Aldolase_II"/>
    <property type="match status" value="1"/>
</dbReference>
<evidence type="ECO:0000256" key="4">
    <source>
        <dbReference type="ARBA" id="ARBA00023167"/>
    </source>
</evidence>
<reference evidence="8 9" key="1">
    <citation type="submission" date="2013-07" db="EMBL/GenBank/DDBJ databases">
        <title>Comparative Genomic and Metabolomic Analysis of Twelve Strains of Pseudoalteromonas luteoviolacea.</title>
        <authorList>
            <person name="Vynne N.G."/>
            <person name="Mansson M."/>
            <person name="Gram L."/>
        </authorList>
    </citation>
    <scope>NUCLEOTIDE SEQUENCE [LARGE SCALE GENOMIC DNA]</scope>
    <source>
        <strain evidence="8 9">DSM 6061</strain>
    </source>
</reference>
<dbReference type="InterPro" id="IPR036409">
    <property type="entry name" value="Aldolase_II/adducin_N_sf"/>
</dbReference>
<protein>
    <recommendedName>
        <fullName evidence="6">Methylthioribulose-1-phosphate dehydratase</fullName>
        <shortName evidence="6">MTRu-1-P dehydratase</shortName>
        <ecNumber evidence="6">4.2.1.109</ecNumber>
    </recommendedName>
</protein>
<gene>
    <name evidence="6" type="primary">mtnB</name>
    <name evidence="8" type="ORF">N475_10975</name>
</gene>
<proteinExistence type="inferred from homology"/>
<dbReference type="GO" id="GO:0005996">
    <property type="term" value="P:monosaccharide metabolic process"/>
    <property type="evidence" value="ECO:0007669"/>
    <property type="project" value="UniProtKB-ARBA"/>
</dbReference>
<feature type="domain" description="Class II aldolase/adducin N-terminal" evidence="7">
    <location>
        <begin position="8"/>
        <end position="195"/>
    </location>
</feature>
<comment type="function">
    <text evidence="6">Catalyzes the dehydration of methylthioribulose-1-phosphate (MTRu-1-P) into 2,3-diketo-5-methylthiopentyl-1-phosphate (DK-MTP-1-P).</text>
</comment>
<dbReference type="PANTHER" id="PTHR10640">
    <property type="entry name" value="METHYLTHIORIBULOSE-1-PHOSPHATE DEHYDRATASE"/>
    <property type="match status" value="1"/>
</dbReference>
<name>A0A166XNY2_9GAMM</name>
<dbReference type="EC" id="4.2.1.109" evidence="6"/>
<dbReference type="UniPathway" id="UPA00904">
    <property type="reaction ID" value="UER00875"/>
</dbReference>
<keyword evidence="5 6" id="KW-0456">Lyase</keyword>
<dbReference type="Proteomes" id="UP000076643">
    <property type="component" value="Unassembled WGS sequence"/>
</dbReference>
<keyword evidence="9" id="KW-1185">Reference proteome</keyword>
<dbReference type="GO" id="GO:0019509">
    <property type="term" value="P:L-methionine salvage from methylthioadenosine"/>
    <property type="evidence" value="ECO:0007669"/>
    <property type="project" value="UniProtKB-UniRule"/>
</dbReference>
<dbReference type="STRING" id="43657.S4054249_00555"/>
<evidence type="ECO:0000259" key="7">
    <source>
        <dbReference type="SMART" id="SM01007"/>
    </source>
</evidence>
<evidence type="ECO:0000256" key="3">
    <source>
        <dbReference type="ARBA" id="ARBA00022833"/>
    </source>
</evidence>
<evidence type="ECO:0000256" key="6">
    <source>
        <dbReference type="HAMAP-Rule" id="MF_01677"/>
    </source>
</evidence>
<evidence type="ECO:0000256" key="2">
    <source>
        <dbReference type="ARBA" id="ARBA00022723"/>
    </source>
</evidence>
<dbReference type="InterPro" id="IPR017714">
    <property type="entry name" value="MethylthioRu-1-P_deHdtase_MtnB"/>
</dbReference>
<dbReference type="NCBIfam" id="NF006672">
    <property type="entry name" value="PRK09220.1"/>
    <property type="match status" value="1"/>
</dbReference>
<evidence type="ECO:0000313" key="8">
    <source>
        <dbReference type="EMBL" id="KZN40643.1"/>
    </source>
</evidence>
<sequence length="205" mass="22542">MQTKAAKQALIDAGRWVSQQGWVPATGGNFSIKTDNGFVVTASGYDKGQLTPEQFLELDQSGTILSGEGKPSAETALHLKLYELQPSSGCILHTHSVAATVLSRFITSDRFEVTGYEMQKSLAGIQSHLDTLSIAIFDNDQDIPALAKRVAEYHQKNPIRHGVLIRGHGLYALGRSVFETRRHIEGLEFLFACELERIKLEGSTK</sequence>
<dbReference type="NCBIfam" id="TIGR03328">
    <property type="entry name" value="salvage_mtnB"/>
    <property type="match status" value="1"/>
</dbReference>
<dbReference type="SMART" id="SM01007">
    <property type="entry name" value="Aldolase_II"/>
    <property type="match status" value="1"/>
</dbReference>
<dbReference type="PANTHER" id="PTHR10640:SF7">
    <property type="entry name" value="METHYLTHIORIBULOSE-1-PHOSPHATE DEHYDRATASE"/>
    <property type="match status" value="1"/>
</dbReference>
<dbReference type="GO" id="GO:0005737">
    <property type="term" value="C:cytoplasm"/>
    <property type="evidence" value="ECO:0007669"/>
    <property type="project" value="UniProtKB-UniRule"/>
</dbReference>
<comment type="caution">
    <text evidence="8">The sequence shown here is derived from an EMBL/GenBank/DDBJ whole genome shotgun (WGS) entry which is preliminary data.</text>
</comment>
<organism evidence="8 9">
    <name type="scientific">Pseudoalteromonas luteoviolacea DSM 6061</name>
    <dbReference type="NCBI Taxonomy" id="1365250"/>
    <lineage>
        <taxon>Bacteria</taxon>
        <taxon>Pseudomonadati</taxon>
        <taxon>Pseudomonadota</taxon>
        <taxon>Gammaproteobacteria</taxon>
        <taxon>Alteromonadales</taxon>
        <taxon>Pseudoalteromonadaceae</taxon>
        <taxon>Pseudoalteromonas</taxon>
    </lineage>
</organism>
<dbReference type="HAMAP" id="MF_01677">
    <property type="entry name" value="Salvage_MtnB"/>
    <property type="match status" value="1"/>
</dbReference>
<dbReference type="EMBL" id="AUYB01000093">
    <property type="protein sequence ID" value="KZN40643.1"/>
    <property type="molecule type" value="Genomic_DNA"/>
</dbReference>
<feature type="binding site" evidence="6">
    <location>
        <position position="93"/>
    </location>
    <ligand>
        <name>Zn(2+)</name>
        <dbReference type="ChEBI" id="CHEBI:29105"/>
    </ligand>
</feature>
<keyword evidence="1 6" id="KW-0028">Amino-acid biosynthesis</keyword>
<dbReference type="Gene3D" id="3.40.225.10">
    <property type="entry name" value="Class II aldolase/adducin N-terminal domain"/>
    <property type="match status" value="1"/>
</dbReference>
<dbReference type="PATRIC" id="fig|1365250.3.peg.1421"/>
<keyword evidence="4 6" id="KW-0486">Methionine biosynthesis</keyword>
<dbReference type="GO" id="GO:0008270">
    <property type="term" value="F:zinc ion binding"/>
    <property type="evidence" value="ECO:0007669"/>
    <property type="project" value="UniProtKB-UniRule"/>
</dbReference>
<dbReference type="GeneID" id="57363891"/>
<accession>A0A166XNY2</accession>
<dbReference type="AlphaFoldDB" id="A0A166XNY2"/>
<dbReference type="InterPro" id="IPR001303">
    <property type="entry name" value="Aldolase_II/adducin_N"/>
</dbReference>
<comment type="similarity">
    <text evidence="6">Belongs to the aldolase class II family. MtnB subfamily.</text>
</comment>
<comment type="catalytic activity">
    <reaction evidence="6">
        <text>5-(methylsulfanyl)-D-ribulose 1-phosphate = 5-methylsulfanyl-2,3-dioxopentyl phosphate + H2O</text>
        <dbReference type="Rhea" id="RHEA:15549"/>
        <dbReference type="ChEBI" id="CHEBI:15377"/>
        <dbReference type="ChEBI" id="CHEBI:58548"/>
        <dbReference type="ChEBI" id="CHEBI:58828"/>
        <dbReference type="EC" id="4.2.1.109"/>
    </reaction>
</comment>
<feature type="binding site" evidence="6">
    <location>
        <position position="95"/>
    </location>
    <ligand>
        <name>Zn(2+)</name>
        <dbReference type="ChEBI" id="CHEBI:29105"/>
    </ligand>
</feature>
<evidence type="ECO:0000256" key="5">
    <source>
        <dbReference type="ARBA" id="ARBA00023239"/>
    </source>
</evidence>
<keyword evidence="2 6" id="KW-0479">Metal-binding</keyword>